<evidence type="ECO:0000313" key="2">
    <source>
        <dbReference type="EMBL" id="KAK5979697.1"/>
    </source>
</evidence>
<name>A0AAN8IS89_TRICO</name>
<dbReference type="SMART" id="SM00595">
    <property type="entry name" value="MADF"/>
    <property type="match status" value="1"/>
</dbReference>
<dbReference type="Proteomes" id="UP001331761">
    <property type="component" value="Unassembled WGS sequence"/>
</dbReference>
<dbReference type="Pfam" id="PF10545">
    <property type="entry name" value="MADF_DNA_bdg"/>
    <property type="match status" value="1"/>
</dbReference>
<organism evidence="2 3">
    <name type="scientific">Trichostrongylus colubriformis</name>
    <name type="common">Black scour worm</name>
    <dbReference type="NCBI Taxonomy" id="6319"/>
    <lineage>
        <taxon>Eukaryota</taxon>
        <taxon>Metazoa</taxon>
        <taxon>Ecdysozoa</taxon>
        <taxon>Nematoda</taxon>
        <taxon>Chromadorea</taxon>
        <taxon>Rhabditida</taxon>
        <taxon>Rhabditina</taxon>
        <taxon>Rhabditomorpha</taxon>
        <taxon>Strongyloidea</taxon>
        <taxon>Trichostrongylidae</taxon>
        <taxon>Trichostrongylus</taxon>
    </lineage>
</organism>
<accession>A0AAN8IS89</accession>
<dbReference type="PROSITE" id="PS51029">
    <property type="entry name" value="MADF"/>
    <property type="match status" value="1"/>
</dbReference>
<sequence>MAVYDPFRTQLIDLVELEPCLWDSLCSEYRLIDRKNNAWSRIAKILKESGYTCSGVLELKNTWRTLRDTYKKKKAQAMKTGSPGNVHWHFAEQLAFLDRTEWEGGSVSNIDEEGHFRSELTEPIDVGTSSRPEVFGSSVGSSAGSQSPVMSYVRKRKRREDDALTAVRAASEAIRAKLGDGRSLETGTAGQDKFYNFGVWIGSFIRDLDEREAFKKMEQICSVLFEKEVGDTRAPMVAYEEDYRE</sequence>
<comment type="caution">
    <text evidence="2">The sequence shown here is derived from an EMBL/GenBank/DDBJ whole genome shotgun (WGS) entry which is preliminary data.</text>
</comment>
<dbReference type="InterPro" id="IPR006578">
    <property type="entry name" value="MADF-dom"/>
</dbReference>
<dbReference type="AlphaFoldDB" id="A0AAN8IS89"/>
<reference evidence="2 3" key="1">
    <citation type="submission" date="2019-10" db="EMBL/GenBank/DDBJ databases">
        <title>Assembly and Annotation for the nematode Trichostrongylus colubriformis.</title>
        <authorList>
            <person name="Martin J."/>
        </authorList>
    </citation>
    <scope>NUCLEOTIDE SEQUENCE [LARGE SCALE GENOMIC DNA]</scope>
    <source>
        <strain evidence="2">G859</strain>
        <tissue evidence="2">Whole worm</tissue>
    </source>
</reference>
<feature type="non-terminal residue" evidence="2">
    <location>
        <position position="245"/>
    </location>
</feature>
<evidence type="ECO:0000259" key="1">
    <source>
        <dbReference type="PROSITE" id="PS51029"/>
    </source>
</evidence>
<dbReference type="InterPro" id="IPR039353">
    <property type="entry name" value="TF_Adf1"/>
</dbReference>
<protein>
    <recommendedName>
        <fullName evidence="1">MADF domain-containing protein</fullName>
    </recommendedName>
</protein>
<dbReference type="PANTHER" id="PTHR12243:SF67">
    <property type="entry name" value="COREPRESSOR OF PANGOLIN, ISOFORM A-RELATED"/>
    <property type="match status" value="1"/>
</dbReference>
<keyword evidence="3" id="KW-1185">Reference proteome</keyword>
<feature type="domain" description="MADF" evidence="1">
    <location>
        <begin position="10"/>
        <end position="102"/>
    </location>
</feature>
<gene>
    <name evidence="2" type="ORF">GCK32_017299</name>
</gene>
<dbReference type="PANTHER" id="PTHR12243">
    <property type="entry name" value="MADF DOMAIN TRANSCRIPTION FACTOR"/>
    <property type="match status" value="1"/>
</dbReference>
<dbReference type="EMBL" id="WIXE01008091">
    <property type="protein sequence ID" value="KAK5979697.1"/>
    <property type="molecule type" value="Genomic_DNA"/>
</dbReference>
<evidence type="ECO:0000313" key="3">
    <source>
        <dbReference type="Proteomes" id="UP001331761"/>
    </source>
</evidence>
<proteinExistence type="predicted"/>